<gene>
    <name evidence="2" type="ORF">C7455_1238</name>
</gene>
<dbReference type="GO" id="GO:0006313">
    <property type="term" value="P:DNA transposition"/>
    <property type="evidence" value="ECO:0007669"/>
    <property type="project" value="InterPro"/>
</dbReference>
<evidence type="ECO:0000313" key="3">
    <source>
        <dbReference type="Proteomes" id="UP000245708"/>
    </source>
</evidence>
<dbReference type="EMBL" id="QGGW01000023">
    <property type="protein sequence ID" value="PWK54893.1"/>
    <property type="molecule type" value="Genomic_DNA"/>
</dbReference>
<dbReference type="AlphaFoldDB" id="A0A316G2P9"/>
<dbReference type="PANTHER" id="PTHR33055">
    <property type="entry name" value="TRANSPOSASE FOR INSERTION SEQUENCE ELEMENT IS1111A"/>
    <property type="match status" value="1"/>
</dbReference>
<evidence type="ECO:0000259" key="1">
    <source>
        <dbReference type="Pfam" id="PF02371"/>
    </source>
</evidence>
<evidence type="ECO:0000313" key="2">
    <source>
        <dbReference type="EMBL" id="PWK54893.1"/>
    </source>
</evidence>
<reference evidence="2 3" key="1">
    <citation type="submission" date="2018-05" db="EMBL/GenBank/DDBJ databases">
        <title>Genomic Encyclopedia of Type Strains, Phase IV (KMG-IV): sequencing the most valuable type-strain genomes for metagenomic binning, comparative biology and taxonomic classification.</title>
        <authorList>
            <person name="Goeker M."/>
        </authorList>
    </citation>
    <scope>NUCLEOTIDE SEQUENCE [LARGE SCALE GENOMIC DNA]</scope>
    <source>
        <strain evidence="2 3">DSM 16097</strain>
    </source>
</reference>
<name>A0A316G2P9_9RHOB</name>
<organism evidence="2 3">
    <name type="scientific">Roseicyclus mahoneyensis</name>
    <dbReference type="NCBI Taxonomy" id="164332"/>
    <lineage>
        <taxon>Bacteria</taxon>
        <taxon>Pseudomonadati</taxon>
        <taxon>Pseudomonadota</taxon>
        <taxon>Alphaproteobacteria</taxon>
        <taxon>Rhodobacterales</taxon>
        <taxon>Roseobacteraceae</taxon>
        <taxon>Roseicyclus</taxon>
    </lineage>
</organism>
<dbReference type="RefSeq" id="WP_146200064.1">
    <property type="nucleotide sequence ID" value="NZ_QGGW01000023.1"/>
</dbReference>
<sequence length="121" mass="12974">GATALVAAAGDGRQFRKARDLAAWLGLVPAEHSTGGKQTLLGISKRGNRYVRRLIIHGARSCFLHLNRANHALGSWLSALEARTHRNKAVVALANKLTRIVWAVLTKPGSVYLQSKGAALS</sequence>
<feature type="domain" description="Transposase IS116/IS110/IS902 C-terminal" evidence="1">
    <location>
        <begin position="2"/>
        <end position="67"/>
    </location>
</feature>
<accession>A0A316G2P9</accession>
<dbReference type="Pfam" id="PF02371">
    <property type="entry name" value="Transposase_20"/>
    <property type="match status" value="1"/>
</dbReference>
<dbReference type="OrthoDB" id="8261795at2"/>
<keyword evidence="3" id="KW-1185">Reference proteome</keyword>
<dbReference type="PANTHER" id="PTHR33055:SF3">
    <property type="entry name" value="PUTATIVE TRANSPOSASE FOR IS117-RELATED"/>
    <property type="match status" value="1"/>
</dbReference>
<comment type="caution">
    <text evidence="2">The sequence shown here is derived from an EMBL/GenBank/DDBJ whole genome shotgun (WGS) entry which is preliminary data.</text>
</comment>
<dbReference type="InterPro" id="IPR003346">
    <property type="entry name" value="Transposase_20"/>
</dbReference>
<feature type="non-terminal residue" evidence="2">
    <location>
        <position position="1"/>
    </location>
</feature>
<dbReference type="InterPro" id="IPR047650">
    <property type="entry name" value="Transpos_IS110"/>
</dbReference>
<dbReference type="Proteomes" id="UP000245708">
    <property type="component" value="Unassembled WGS sequence"/>
</dbReference>
<protein>
    <submittedName>
        <fullName evidence="2">Transposase IS116/IS110/IS902 family protein</fullName>
    </submittedName>
</protein>
<proteinExistence type="predicted"/>
<dbReference type="GO" id="GO:0003677">
    <property type="term" value="F:DNA binding"/>
    <property type="evidence" value="ECO:0007669"/>
    <property type="project" value="InterPro"/>
</dbReference>
<dbReference type="GO" id="GO:0004803">
    <property type="term" value="F:transposase activity"/>
    <property type="evidence" value="ECO:0007669"/>
    <property type="project" value="InterPro"/>
</dbReference>